<dbReference type="InterPro" id="IPR032710">
    <property type="entry name" value="NTF2-like_dom_sf"/>
</dbReference>
<name>A0ABS7SSA9_9BURK</name>
<gene>
    <name evidence="2" type="ORF">I4X03_016340</name>
</gene>
<proteinExistence type="predicted"/>
<evidence type="ECO:0000313" key="3">
    <source>
        <dbReference type="Proteomes" id="UP000809349"/>
    </source>
</evidence>
<dbReference type="Gene3D" id="3.10.450.50">
    <property type="match status" value="1"/>
</dbReference>
<accession>A0ABS7SSA9</accession>
<sequence length="144" mass="16864">MNRSPELARLVRFYEAINPATLHEELASVYATDAHFKDPFNDVKGHGAIAHIFTHMFHQVNQPSFHVISGIQQDGEAFLTWEFRFRMKRYRTDEQCIRGATHILFDERGLVTLHRDYWDAAEELYEKLPLLGAFMRMLKRAAAR</sequence>
<evidence type="ECO:0000313" key="2">
    <source>
        <dbReference type="EMBL" id="MBZ2208837.1"/>
    </source>
</evidence>
<reference evidence="2 3" key="1">
    <citation type="submission" date="2021-08" db="EMBL/GenBank/DDBJ databases">
        <title>Massilia sp. R798.</title>
        <authorList>
            <person name="Baek J.H."/>
            <person name="Jung H.S."/>
            <person name="Kim K.R."/>
            <person name="Jeon C.O."/>
        </authorList>
    </citation>
    <scope>NUCLEOTIDE SEQUENCE [LARGE SCALE GENOMIC DNA]</scope>
    <source>
        <strain evidence="2 3">R798</strain>
    </source>
</reference>
<dbReference type="EMBL" id="JAFBIL020000006">
    <property type="protein sequence ID" value="MBZ2208837.1"/>
    <property type="molecule type" value="Genomic_DNA"/>
</dbReference>
<dbReference type="InterPro" id="IPR037401">
    <property type="entry name" value="SnoaL-like"/>
</dbReference>
<dbReference type="RefSeq" id="WP_223469310.1">
    <property type="nucleotide sequence ID" value="NZ_JAFBIL020000006.1"/>
</dbReference>
<evidence type="ECO:0000259" key="1">
    <source>
        <dbReference type="Pfam" id="PF12680"/>
    </source>
</evidence>
<organism evidence="2 3">
    <name type="scientific">Massilia soli</name>
    <dbReference type="NCBI Taxonomy" id="2792854"/>
    <lineage>
        <taxon>Bacteria</taxon>
        <taxon>Pseudomonadati</taxon>
        <taxon>Pseudomonadota</taxon>
        <taxon>Betaproteobacteria</taxon>
        <taxon>Burkholderiales</taxon>
        <taxon>Oxalobacteraceae</taxon>
        <taxon>Telluria group</taxon>
        <taxon>Massilia</taxon>
    </lineage>
</organism>
<dbReference type="Pfam" id="PF12680">
    <property type="entry name" value="SnoaL_2"/>
    <property type="match status" value="1"/>
</dbReference>
<feature type="domain" description="SnoaL-like" evidence="1">
    <location>
        <begin position="11"/>
        <end position="114"/>
    </location>
</feature>
<keyword evidence="3" id="KW-1185">Reference proteome</keyword>
<comment type="caution">
    <text evidence="2">The sequence shown here is derived from an EMBL/GenBank/DDBJ whole genome shotgun (WGS) entry which is preliminary data.</text>
</comment>
<dbReference type="Proteomes" id="UP000809349">
    <property type="component" value="Unassembled WGS sequence"/>
</dbReference>
<protein>
    <submittedName>
        <fullName evidence="2">Nuclear transport factor 2 family protein</fullName>
    </submittedName>
</protein>
<dbReference type="SUPFAM" id="SSF54427">
    <property type="entry name" value="NTF2-like"/>
    <property type="match status" value="1"/>
</dbReference>